<sequence length="778" mass="90176">MIIKLLIINLILYIRVSKQVIRKGFAYTDTRGPWHNDVNLFHNDRHLNSIFVDIDLYPNQFIGLHFQDDQDVDRVEPIEEGKYFVNLDELTKPVGSFRRKKNDIKSIGSLELIKKGKDYKIYFDGSKIGDKVVKMFFELFNKQGTTKGIVQINVIPHWKYVVDTEEKIFLGASPYKELNFFHYYKEARYGAKTELSCDWTQGETKEFEANEYTNTETTIKYQMIKRDSFSNIASSVDTLLLNLTNNVIYYIPGSKAVHMFTCPGWRTVIIWNYKYEKLPGLNFLSRKTVSNYVDQSKTFIIRSDDLIAIVVPKDTFEIDCLKVFKNSFGDVVQSNEFFPGSIYTEITETIKVLNIIKAGRYNSSNLYCKNRSESGPHVQFKIRPSCDLTNPDHLDKDGISCTIFLNYSNNKVYIHAGKTLSLRGHESGALTYYLDDPDSMSLKSKFKPIPKSDVNFDVAKINDYLELTSKKLNKFTMGQVFILLEDTQKVLKNIVRIYIHDDKAFKNVKVPKIYELAPNKKNMKFNCKDLDPTVEYNSIIYPKGKNTVFRNIVDTVEPEKIETVQFEELFGSSGITILKSPETDSDLEINFDENYDITANHLRPIYFICHMTRKTFALGYENEHKVVISVDPLYSRVNYKGSGIREDIFSNSDNQVKNGRIVDFDLNKDKDLRFFCPDYVPEHFLEGDQEQYKTDSLSEDTENPFKPLVRCYNRSSFMSRFFKSKSEANILEKRTSVSELRSLWKFDIESMKQGKISKALCVCYNKMGKAKSAVFVHI</sequence>
<proteinExistence type="predicted"/>
<evidence type="ECO:0000313" key="2">
    <source>
        <dbReference type="EMBL" id="SVP90557.1"/>
    </source>
</evidence>
<dbReference type="EMBL" id="UIVT01000002">
    <property type="protein sequence ID" value="SVP90557.1"/>
    <property type="molecule type" value="Genomic_DNA"/>
</dbReference>
<reference evidence="3" key="1">
    <citation type="submission" date="2018-07" db="EMBL/GenBank/DDBJ databases">
        <authorList>
            <person name="Quirk P.G."/>
            <person name="Krulwich T.A."/>
        </authorList>
    </citation>
    <scope>NUCLEOTIDE SEQUENCE</scope>
    <source>
        <strain evidence="3">Anand</strain>
    </source>
</reference>
<dbReference type="VEuPathDB" id="PiroplasmaDB:TA15765"/>
<name>A0A3B0N4F2_THEAN</name>
<accession>A0A3B0N4F2</accession>
<evidence type="ECO:0000256" key="1">
    <source>
        <dbReference type="SAM" id="SignalP"/>
    </source>
</evidence>
<protein>
    <recommendedName>
        <fullName evidence="4">6-Cys domain-containing protein</fullName>
    </recommendedName>
</protein>
<evidence type="ECO:0008006" key="4">
    <source>
        <dbReference type="Google" id="ProtNLM"/>
    </source>
</evidence>
<dbReference type="EMBL" id="UIVS01000002">
    <property type="protein sequence ID" value="SVP91071.1"/>
    <property type="molecule type" value="Genomic_DNA"/>
</dbReference>
<feature type="chain" id="PRO_5036076066" description="6-Cys domain-containing protein" evidence="1">
    <location>
        <begin position="19"/>
        <end position="778"/>
    </location>
</feature>
<evidence type="ECO:0000313" key="3">
    <source>
        <dbReference type="EMBL" id="SVP91071.1"/>
    </source>
</evidence>
<gene>
    <name evidence="2" type="ORF">TAT_000126600</name>
    <name evidence="3" type="ORF">TAV_000126700</name>
</gene>
<organism evidence="3">
    <name type="scientific">Theileria annulata</name>
    <dbReference type="NCBI Taxonomy" id="5874"/>
    <lineage>
        <taxon>Eukaryota</taxon>
        <taxon>Sar</taxon>
        <taxon>Alveolata</taxon>
        <taxon>Apicomplexa</taxon>
        <taxon>Aconoidasida</taxon>
        <taxon>Piroplasmida</taxon>
        <taxon>Theileriidae</taxon>
        <taxon>Theileria</taxon>
    </lineage>
</organism>
<feature type="signal peptide" evidence="1">
    <location>
        <begin position="1"/>
        <end position="18"/>
    </location>
</feature>
<dbReference type="AlphaFoldDB" id="A0A3B0N4F2"/>
<keyword evidence="1" id="KW-0732">Signal</keyword>